<name>A0A2S8GG21_9BACT</name>
<comment type="caution">
    <text evidence="2">The sequence shown here is derived from an EMBL/GenBank/DDBJ whole genome shotgun (WGS) entry which is preliminary data.</text>
</comment>
<dbReference type="Proteomes" id="UP000239388">
    <property type="component" value="Unassembled WGS sequence"/>
</dbReference>
<organism evidence="2 3">
    <name type="scientific">Blastopirellula marina</name>
    <dbReference type="NCBI Taxonomy" id="124"/>
    <lineage>
        <taxon>Bacteria</taxon>
        <taxon>Pseudomonadati</taxon>
        <taxon>Planctomycetota</taxon>
        <taxon>Planctomycetia</taxon>
        <taxon>Pirellulales</taxon>
        <taxon>Pirellulaceae</taxon>
        <taxon>Blastopirellula</taxon>
    </lineage>
</organism>
<proteinExistence type="predicted"/>
<evidence type="ECO:0000256" key="1">
    <source>
        <dbReference type="SAM" id="MobiDB-lite"/>
    </source>
</evidence>
<evidence type="ECO:0000313" key="2">
    <source>
        <dbReference type="EMBL" id="PQO43373.1"/>
    </source>
</evidence>
<gene>
    <name evidence="2" type="ORF">C5Y98_00210</name>
</gene>
<reference evidence="2 3" key="1">
    <citation type="submission" date="2018-02" db="EMBL/GenBank/DDBJ databases">
        <title>Comparative genomes isolates from brazilian mangrove.</title>
        <authorList>
            <person name="Araujo J.E."/>
            <person name="Taketani R.G."/>
            <person name="Silva M.C.P."/>
            <person name="Loureco M.V."/>
            <person name="Andreote F.D."/>
        </authorList>
    </citation>
    <scope>NUCLEOTIDE SEQUENCE [LARGE SCALE GENOMIC DNA]</scope>
    <source>
        <strain evidence="2 3">NAP PRIS-MGV</strain>
    </source>
</reference>
<dbReference type="AlphaFoldDB" id="A0A2S8GG21"/>
<dbReference type="EMBL" id="PUIB01000001">
    <property type="protein sequence ID" value="PQO43373.1"/>
    <property type="molecule type" value="Genomic_DNA"/>
</dbReference>
<sequence>MQPLLLLFLRLMMRLCPSQCYVLGPASAPKKSSRRFDPRSRSKLVVVLPLLGWLEIDAETLPTEFLARCGACHIERGSPPRSASGGQPDRQRVDRQ</sequence>
<feature type="region of interest" description="Disordered" evidence="1">
    <location>
        <begin position="75"/>
        <end position="96"/>
    </location>
</feature>
<accession>A0A2S8GG21</accession>
<protein>
    <submittedName>
        <fullName evidence="2">Uncharacterized protein</fullName>
    </submittedName>
</protein>
<evidence type="ECO:0000313" key="3">
    <source>
        <dbReference type="Proteomes" id="UP000239388"/>
    </source>
</evidence>